<dbReference type="Gene3D" id="3.30.450.40">
    <property type="match status" value="1"/>
</dbReference>
<reference evidence="4 5" key="1">
    <citation type="submission" date="2024-08" db="EMBL/GenBank/DDBJ databases">
        <title>Halobellus sp. MBLA0158 whole genome sequence.</title>
        <authorList>
            <person name="Hwang C.Y."/>
            <person name="Cho E.-S."/>
            <person name="Seo M.-J."/>
        </authorList>
    </citation>
    <scope>NUCLEOTIDE SEQUENCE [LARGE SCALE GENOMIC DNA]</scope>
    <source>
        <strain evidence="4 5">MBLA0158</strain>
    </source>
</reference>
<evidence type="ECO:0000256" key="1">
    <source>
        <dbReference type="ARBA" id="ARBA00023015"/>
    </source>
</evidence>
<dbReference type="PANTHER" id="PTHR30136">
    <property type="entry name" value="HELIX-TURN-HELIX TRANSCRIPTIONAL REGULATOR, ICLR FAMILY"/>
    <property type="match status" value="1"/>
</dbReference>
<evidence type="ECO:0000259" key="3">
    <source>
        <dbReference type="PROSITE" id="PS51078"/>
    </source>
</evidence>
<gene>
    <name evidence="4" type="ORF">OS889_12215</name>
</gene>
<dbReference type="PROSITE" id="PS51078">
    <property type="entry name" value="ICLR_ED"/>
    <property type="match status" value="1"/>
</dbReference>
<keyword evidence="5" id="KW-1185">Reference proteome</keyword>
<proteinExistence type="predicted"/>
<name>A0ABD5MDS4_9EURY</name>
<dbReference type="RefSeq" id="WP_372390141.1">
    <property type="nucleotide sequence ID" value="NZ_JBGNYA010000001.1"/>
</dbReference>
<dbReference type="InterPro" id="IPR014757">
    <property type="entry name" value="Tscrpt_reg_IclR_C"/>
</dbReference>
<keyword evidence="2" id="KW-0804">Transcription</keyword>
<accession>A0ABD5MDS4</accession>
<organism evidence="4 5">
    <name type="scientific">Halobellus rubicundus</name>
    <dbReference type="NCBI Taxonomy" id="2996466"/>
    <lineage>
        <taxon>Archaea</taxon>
        <taxon>Methanobacteriati</taxon>
        <taxon>Methanobacteriota</taxon>
        <taxon>Stenosarchaea group</taxon>
        <taxon>Halobacteria</taxon>
        <taxon>Halobacteriales</taxon>
        <taxon>Haloferacaceae</taxon>
        <taxon>Halobellus</taxon>
    </lineage>
</organism>
<evidence type="ECO:0000256" key="2">
    <source>
        <dbReference type="ARBA" id="ARBA00023163"/>
    </source>
</evidence>
<dbReference type="EMBL" id="JBGNYA010000001">
    <property type="protein sequence ID" value="MFA1611769.1"/>
    <property type="molecule type" value="Genomic_DNA"/>
</dbReference>
<dbReference type="Gene3D" id="1.10.10.10">
    <property type="entry name" value="Winged helix-like DNA-binding domain superfamily/Winged helix DNA-binding domain"/>
    <property type="match status" value="1"/>
</dbReference>
<dbReference type="InterPro" id="IPR036388">
    <property type="entry name" value="WH-like_DNA-bd_sf"/>
</dbReference>
<dbReference type="SUPFAM" id="SSF55781">
    <property type="entry name" value="GAF domain-like"/>
    <property type="match status" value="1"/>
</dbReference>
<dbReference type="InterPro" id="IPR036390">
    <property type="entry name" value="WH_DNA-bd_sf"/>
</dbReference>
<dbReference type="InterPro" id="IPR029016">
    <property type="entry name" value="GAF-like_dom_sf"/>
</dbReference>
<protein>
    <submittedName>
        <fullName evidence="4">IclR family transcriptional regulator</fullName>
    </submittedName>
</protein>
<dbReference type="PANTHER" id="PTHR30136:SF35">
    <property type="entry name" value="HTH-TYPE TRANSCRIPTIONAL REGULATOR RV1719"/>
    <property type="match status" value="1"/>
</dbReference>
<evidence type="ECO:0000313" key="4">
    <source>
        <dbReference type="EMBL" id="MFA1611769.1"/>
    </source>
</evidence>
<dbReference type="AlphaFoldDB" id="A0ABD5MDS4"/>
<dbReference type="SUPFAM" id="SSF46785">
    <property type="entry name" value="Winged helix' DNA-binding domain"/>
    <property type="match status" value="1"/>
</dbReference>
<comment type="caution">
    <text evidence="4">The sequence shown here is derived from an EMBL/GenBank/DDBJ whole genome shotgun (WGS) entry which is preliminary data.</text>
</comment>
<feature type="domain" description="IclR-ED" evidence="3">
    <location>
        <begin position="70"/>
        <end position="255"/>
    </location>
</feature>
<keyword evidence="1" id="KW-0805">Transcription regulation</keyword>
<dbReference type="Proteomes" id="UP001570511">
    <property type="component" value="Unassembled WGS sequence"/>
</dbReference>
<evidence type="ECO:0000313" key="5">
    <source>
        <dbReference type="Proteomes" id="UP001570511"/>
    </source>
</evidence>
<sequence>MISNDSGRRLKTTQTSLEILTLILEHEGLTVAELDRMVSASKSSICSHLNTLRDSRFLIKEGDTYQVGFRLALLGERAKARYPREETVREVVDGLAADTGQEANFTILEHGRLLLFYGSSDDEVSREDSLHYRSEYYLHNTAAGKAILAELDRDRIEAILDRWGLPRESEATIANREQLFDSLEDVGSQDFVVADGEFAPGLVSVGAPVHDHTGDIVGGLSVGGPKFRLNMTRLETDIADELLDAVAALEESLREER</sequence>
<dbReference type="Pfam" id="PF01614">
    <property type="entry name" value="IclR_C"/>
    <property type="match status" value="1"/>
</dbReference>
<dbReference type="InterPro" id="IPR050707">
    <property type="entry name" value="HTH_MetabolicPath_Reg"/>
</dbReference>